<gene>
    <name evidence="8" type="ORF">ACFSCY_08515</name>
</gene>
<keyword evidence="4 7" id="KW-1133">Transmembrane helix</keyword>
<dbReference type="Proteomes" id="UP001597145">
    <property type="component" value="Unassembled WGS sequence"/>
</dbReference>
<keyword evidence="2" id="KW-1003">Cell membrane</keyword>
<evidence type="ECO:0000256" key="2">
    <source>
        <dbReference type="ARBA" id="ARBA00022475"/>
    </source>
</evidence>
<dbReference type="Pfam" id="PF07690">
    <property type="entry name" value="MFS_1"/>
    <property type="match status" value="1"/>
</dbReference>
<dbReference type="RefSeq" id="WP_343984282.1">
    <property type="nucleotide sequence ID" value="NZ_BAAAJG010000020.1"/>
</dbReference>
<evidence type="ECO:0000313" key="8">
    <source>
        <dbReference type="EMBL" id="MFD1529485.1"/>
    </source>
</evidence>
<dbReference type="EMBL" id="JBHUCP010000005">
    <property type="protein sequence ID" value="MFD1529485.1"/>
    <property type="molecule type" value="Genomic_DNA"/>
</dbReference>
<protein>
    <submittedName>
        <fullName evidence="8">MFS transporter</fullName>
    </submittedName>
</protein>
<evidence type="ECO:0000256" key="5">
    <source>
        <dbReference type="ARBA" id="ARBA00023136"/>
    </source>
</evidence>
<organism evidence="8 9">
    <name type="scientific">Pseudonocardia aurantiaca</name>
    <dbReference type="NCBI Taxonomy" id="75290"/>
    <lineage>
        <taxon>Bacteria</taxon>
        <taxon>Bacillati</taxon>
        <taxon>Actinomycetota</taxon>
        <taxon>Actinomycetes</taxon>
        <taxon>Pseudonocardiales</taxon>
        <taxon>Pseudonocardiaceae</taxon>
        <taxon>Pseudonocardia</taxon>
    </lineage>
</organism>
<keyword evidence="5 7" id="KW-0472">Membrane</keyword>
<dbReference type="PANTHER" id="PTHR23513:SF11">
    <property type="entry name" value="STAPHYLOFERRIN A TRANSPORTER"/>
    <property type="match status" value="1"/>
</dbReference>
<feature type="transmembrane region" description="Helical" evidence="7">
    <location>
        <begin position="319"/>
        <end position="336"/>
    </location>
</feature>
<evidence type="ECO:0000256" key="4">
    <source>
        <dbReference type="ARBA" id="ARBA00022989"/>
    </source>
</evidence>
<feature type="region of interest" description="Disordered" evidence="6">
    <location>
        <begin position="191"/>
        <end position="213"/>
    </location>
</feature>
<feature type="transmembrane region" description="Helical" evidence="7">
    <location>
        <begin position="383"/>
        <end position="404"/>
    </location>
</feature>
<feature type="transmembrane region" description="Helical" evidence="7">
    <location>
        <begin position="261"/>
        <end position="284"/>
    </location>
</feature>
<feature type="compositionally biased region" description="Polar residues" evidence="6">
    <location>
        <begin position="199"/>
        <end position="211"/>
    </location>
</feature>
<evidence type="ECO:0000256" key="6">
    <source>
        <dbReference type="SAM" id="MobiDB-lite"/>
    </source>
</evidence>
<feature type="transmembrane region" description="Helical" evidence="7">
    <location>
        <begin position="234"/>
        <end position="255"/>
    </location>
</feature>
<dbReference type="PANTHER" id="PTHR23513">
    <property type="entry name" value="INTEGRAL MEMBRANE EFFLUX PROTEIN-RELATED"/>
    <property type="match status" value="1"/>
</dbReference>
<feature type="transmembrane region" description="Helical" evidence="7">
    <location>
        <begin position="91"/>
        <end position="117"/>
    </location>
</feature>
<dbReference type="InterPro" id="IPR036259">
    <property type="entry name" value="MFS_trans_sf"/>
</dbReference>
<feature type="transmembrane region" description="Helical" evidence="7">
    <location>
        <begin position="296"/>
        <end position="313"/>
    </location>
</feature>
<evidence type="ECO:0000256" key="7">
    <source>
        <dbReference type="SAM" id="Phobius"/>
    </source>
</evidence>
<comment type="subcellular location">
    <subcellularLocation>
        <location evidence="1">Cell membrane</location>
        <topology evidence="1">Multi-pass membrane protein</topology>
    </subcellularLocation>
</comment>
<dbReference type="Gene3D" id="1.20.1250.20">
    <property type="entry name" value="MFS general substrate transporter like domains"/>
    <property type="match status" value="1"/>
</dbReference>
<accession>A0ABW4FFT7</accession>
<dbReference type="SUPFAM" id="SSF103473">
    <property type="entry name" value="MFS general substrate transporter"/>
    <property type="match status" value="1"/>
</dbReference>
<keyword evidence="9" id="KW-1185">Reference proteome</keyword>
<sequence>MTDSGLGAVFRVREFRVVWTAELFSVAGDQLARVALAVLVYGRTGSAAWAAFTYALTFLPALLGGVLLAGLADSYRRREVMITSDLLRAALVALMAIPQMPLWALCGLLVTVVLLGAPHTAAQGALLPVILRGELYERGLAVRQITTQSAQLAGFASGGLLVAALTPSVALLANAVTFALSAVLVRAGVADRPRPGRSDGSQESGQESHSASVGGLRGAVAGFAEIAADPRRRALVALAWLVGWYVVPEALAAPYADQLGAGPAVVGLLMAADPLGSVLGAWLFVRYVPAETRARLVGLLAAAAGLPLLVSLFHPGVALTVVLWALSGALATAYLLQTQASFVRATPDGSRGRAIGVAASGIVAAQGVAVLVGGLLADLWDPATAIAVAGAAGASMSLCGALAWHRANRGASVGASVGAPSRG</sequence>
<keyword evidence="3 7" id="KW-0812">Transmembrane</keyword>
<evidence type="ECO:0000256" key="1">
    <source>
        <dbReference type="ARBA" id="ARBA00004651"/>
    </source>
</evidence>
<feature type="transmembrane region" description="Helical" evidence="7">
    <location>
        <begin position="160"/>
        <end position="185"/>
    </location>
</feature>
<reference evidence="9" key="1">
    <citation type="journal article" date="2019" name="Int. J. Syst. Evol. Microbiol.">
        <title>The Global Catalogue of Microorganisms (GCM) 10K type strain sequencing project: providing services to taxonomists for standard genome sequencing and annotation.</title>
        <authorList>
            <consortium name="The Broad Institute Genomics Platform"/>
            <consortium name="The Broad Institute Genome Sequencing Center for Infectious Disease"/>
            <person name="Wu L."/>
            <person name="Ma J."/>
        </authorList>
    </citation>
    <scope>NUCLEOTIDE SEQUENCE [LARGE SCALE GENOMIC DNA]</scope>
    <source>
        <strain evidence="9">JCM 12165</strain>
    </source>
</reference>
<evidence type="ECO:0000256" key="3">
    <source>
        <dbReference type="ARBA" id="ARBA00022692"/>
    </source>
</evidence>
<comment type="caution">
    <text evidence="8">The sequence shown here is derived from an EMBL/GenBank/DDBJ whole genome shotgun (WGS) entry which is preliminary data.</text>
</comment>
<dbReference type="InterPro" id="IPR011701">
    <property type="entry name" value="MFS"/>
</dbReference>
<feature type="transmembrane region" description="Helical" evidence="7">
    <location>
        <begin position="47"/>
        <end position="71"/>
    </location>
</feature>
<dbReference type="CDD" id="cd06173">
    <property type="entry name" value="MFS_MefA_like"/>
    <property type="match status" value="1"/>
</dbReference>
<proteinExistence type="predicted"/>
<feature type="transmembrane region" description="Helical" evidence="7">
    <location>
        <begin position="357"/>
        <end position="377"/>
    </location>
</feature>
<evidence type="ECO:0000313" key="9">
    <source>
        <dbReference type="Proteomes" id="UP001597145"/>
    </source>
</evidence>
<name>A0ABW4FFT7_9PSEU</name>